<comment type="similarity">
    <text evidence="2">Belongs to the bacterial solute-binding protein SsuA/TauA family.</text>
</comment>
<comment type="subcellular location">
    <subcellularLocation>
        <location evidence="1">Periplasm</location>
    </subcellularLocation>
</comment>
<dbReference type="SUPFAM" id="SSF53850">
    <property type="entry name" value="Periplasmic binding protein-like II"/>
    <property type="match status" value="1"/>
</dbReference>
<dbReference type="PANTHER" id="PTHR30024:SF47">
    <property type="entry name" value="TAURINE-BINDING PERIPLASMIC PROTEIN"/>
    <property type="match status" value="1"/>
</dbReference>
<proteinExistence type="inferred from homology"/>
<evidence type="ECO:0000256" key="1">
    <source>
        <dbReference type="ARBA" id="ARBA00004418"/>
    </source>
</evidence>
<protein>
    <submittedName>
        <fullName evidence="5">NitT/TauT family transport system substrate-binding protein</fullName>
    </submittedName>
</protein>
<sequence length="320" mass="35033">MDAPRRQFLRFLAASSLLAGLPACSRPPGLRIAGHVWPGYEFMFLARDEGWLDERLVNLFETSSASASLQLLSTGQVDAAALTLDEMLLAREQGIPLVAVLVCNISVGADKVISRTARKLQDLRGQRIGVETTALGQLILNKTLAAAGLNADEVKVIPVDATDSGPWHAGELDAMITFEPLAGRLLREGGIELYSSRYFPDSIFDLLTVRADRLKQQDAAIRHLVAGHFRALSAFQTNPVDTAYRLARRLEVTGQQVPELYRGLQLPDVAANRIYLTPPSTRLAEATRTLADLMIKNGQLHLMPDPEVLFTAAYLPPGER</sequence>
<name>A0A1K1YUR8_9GAMM</name>
<dbReference type="EMBL" id="FPJW01000009">
    <property type="protein sequence ID" value="SFX65697.1"/>
    <property type="molecule type" value="Genomic_DNA"/>
</dbReference>
<feature type="domain" description="SsuA/THI5-like" evidence="4">
    <location>
        <begin position="42"/>
        <end position="239"/>
    </location>
</feature>
<dbReference type="Pfam" id="PF09084">
    <property type="entry name" value="NMT1"/>
    <property type="match status" value="1"/>
</dbReference>
<dbReference type="RefSeq" id="WP_072326827.1">
    <property type="nucleotide sequence ID" value="NZ_FPJW01000009.1"/>
</dbReference>
<accession>A0A1K1YUR8</accession>
<evidence type="ECO:0000256" key="3">
    <source>
        <dbReference type="ARBA" id="ARBA00022729"/>
    </source>
</evidence>
<dbReference type="Gene3D" id="3.40.190.10">
    <property type="entry name" value="Periplasmic binding protein-like II"/>
    <property type="match status" value="2"/>
</dbReference>
<organism evidence="5 6">
    <name type="scientific">Marinospirillum alkaliphilum DSM 21637</name>
    <dbReference type="NCBI Taxonomy" id="1122209"/>
    <lineage>
        <taxon>Bacteria</taxon>
        <taxon>Pseudomonadati</taxon>
        <taxon>Pseudomonadota</taxon>
        <taxon>Gammaproteobacteria</taxon>
        <taxon>Oceanospirillales</taxon>
        <taxon>Oceanospirillaceae</taxon>
        <taxon>Marinospirillum</taxon>
    </lineage>
</organism>
<dbReference type="PROSITE" id="PS51318">
    <property type="entry name" value="TAT"/>
    <property type="match status" value="1"/>
</dbReference>
<gene>
    <name evidence="5" type="ORF">SAMN02745752_02397</name>
</gene>
<keyword evidence="6" id="KW-1185">Reference proteome</keyword>
<evidence type="ECO:0000259" key="4">
    <source>
        <dbReference type="Pfam" id="PF09084"/>
    </source>
</evidence>
<dbReference type="GO" id="GO:0042597">
    <property type="term" value="C:periplasmic space"/>
    <property type="evidence" value="ECO:0007669"/>
    <property type="project" value="UniProtKB-SubCell"/>
</dbReference>
<dbReference type="STRING" id="1122209.SAMN02745752_02397"/>
<dbReference type="PANTHER" id="PTHR30024">
    <property type="entry name" value="ALIPHATIC SULFONATES-BINDING PROTEIN-RELATED"/>
    <property type="match status" value="1"/>
</dbReference>
<evidence type="ECO:0000313" key="6">
    <source>
        <dbReference type="Proteomes" id="UP000182350"/>
    </source>
</evidence>
<evidence type="ECO:0000313" key="5">
    <source>
        <dbReference type="EMBL" id="SFX65697.1"/>
    </source>
</evidence>
<dbReference type="AlphaFoldDB" id="A0A1K1YUR8"/>
<dbReference type="InterPro" id="IPR006311">
    <property type="entry name" value="TAT_signal"/>
</dbReference>
<keyword evidence="3" id="KW-0732">Signal</keyword>
<dbReference type="Proteomes" id="UP000182350">
    <property type="component" value="Unassembled WGS sequence"/>
</dbReference>
<evidence type="ECO:0000256" key="2">
    <source>
        <dbReference type="ARBA" id="ARBA00010742"/>
    </source>
</evidence>
<reference evidence="5 6" key="1">
    <citation type="submission" date="2016-11" db="EMBL/GenBank/DDBJ databases">
        <authorList>
            <person name="Jaros S."/>
            <person name="Januszkiewicz K."/>
            <person name="Wedrychowicz H."/>
        </authorList>
    </citation>
    <scope>NUCLEOTIDE SEQUENCE [LARGE SCALE GENOMIC DNA]</scope>
    <source>
        <strain evidence="5 6">DSM 21637</strain>
    </source>
</reference>
<dbReference type="InterPro" id="IPR015168">
    <property type="entry name" value="SsuA/THI5"/>
</dbReference>